<accession>A0AAN7SP15</accession>
<dbReference type="PROSITE" id="PS50191">
    <property type="entry name" value="CRAL_TRIO"/>
    <property type="match status" value="1"/>
</dbReference>
<dbReference type="Proteomes" id="UP001353858">
    <property type="component" value="Unassembled WGS sequence"/>
</dbReference>
<dbReference type="Pfam" id="PF00650">
    <property type="entry name" value="CRAL_TRIO"/>
    <property type="match status" value="1"/>
</dbReference>
<evidence type="ECO:0000313" key="3">
    <source>
        <dbReference type="Proteomes" id="UP001353858"/>
    </source>
</evidence>
<reference evidence="3" key="1">
    <citation type="submission" date="2023-01" db="EMBL/GenBank/DDBJ databases">
        <title>Key to firefly adult light organ development and bioluminescence: homeobox transcription factors regulate luciferase expression and transportation to peroxisome.</title>
        <authorList>
            <person name="Fu X."/>
        </authorList>
    </citation>
    <scope>NUCLEOTIDE SEQUENCE [LARGE SCALE GENOMIC DNA]</scope>
</reference>
<dbReference type="PANTHER" id="PTHR10174:SF226">
    <property type="entry name" value="CLAVESIN-1-LIKE PROTEIN"/>
    <property type="match status" value="1"/>
</dbReference>
<evidence type="ECO:0000313" key="2">
    <source>
        <dbReference type="EMBL" id="KAK4879703.1"/>
    </source>
</evidence>
<keyword evidence="3" id="KW-1185">Reference proteome</keyword>
<dbReference type="InterPro" id="IPR036273">
    <property type="entry name" value="CRAL/TRIO_N_dom_sf"/>
</dbReference>
<dbReference type="CDD" id="cd00170">
    <property type="entry name" value="SEC14"/>
    <property type="match status" value="1"/>
</dbReference>
<comment type="caution">
    <text evidence="2">The sequence shown here is derived from an EMBL/GenBank/DDBJ whole genome shotgun (WGS) entry which is preliminary data.</text>
</comment>
<dbReference type="PANTHER" id="PTHR10174">
    <property type="entry name" value="ALPHA-TOCOPHEROL TRANSFER PROTEIN-RELATED"/>
    <property type="match status" value="1"/>
</dbReference>
<evidence type="ECO:0000259" key="1">
    <source>
        <dbReference type="PROSITE" id="PS50191"/>
    </source>
</evidence>
<dbReference type="InterPro" id="IPR036865">
    <property type="entry name" value="CRAL-TRIO_dom_sf"/>
</dbReference>
<feature type="domain" description="CRAL-TRIO" evidence="1">
    <location>
        <begin position="85"/>
        <end position="248"/>
    </location>
</feature>
<dbReference type="Gene3D" id="1.10.8.20">
    <property type="entry name" value="N-terminal domain of phosphatidylinositol transfer protein sec14p"/>
    <property type="match status" value="1"/>
</dbReference>
<name>A0AAN7SP15_9COLE</name>
<sequence>MSEGVITVQDFSGKILTESDINSRLEELISHILEDPKLKTFRTDHGFLLRFLHCAEFSIPLSLTKIRNYYNLVLEYPNWFAVQSPLEFKDKLEYNDKIILKERDRNGRSIFILKTGKIRTDNSCPQQEAQILELWMEYFADSFETQRHGVSAILDMKDYSWKLFRWLTPTNIKISAKKIDAYPIKDLVIHVVNTSFLLNASIKLIWPFFNDRLRHMFKFHYDSWESLHKYINPEHLPAEYGGTGSNLEFDKAIHRLIDKSDEIKVKLSKQKVIN</sequence>
<organism evidence="2 3">
    <name type="scientific">Aquatica leii</name>
    <dbReference type="NCBI Taxonomy" id="1421715"/>
    <lineage>
        <taxon>Eukaryota</taxon>
        <taxon>Metazoa</taxon>
        <taxon>Ecdysozoa</taxon>
        <taxon>Arthropoda</taxon>
        <taxon>Hexapoda</taxon>
        <taxon>Insecta</taxon>
        <taxon>Pterygota</taxon>
        <taxon>Neoptera</taxon>
        <taxon>Endopterygota</taxon>
        <taxon>Coleoptera</taxon>
        <taxon>Polyphaga</taxon>
        <taxon>Elateriformia</taxon>
        <taxon>Elateroidea</taxon>
        <taxon>Lampyridae</taxon>
        <taxon>Luciolinae</taxon>
        <taxon>Aquatica</taxon>
    </lineage>
</organism>
<gene>
    <name evidence="2" type="ORF">RN001_007849</name>
</gene>
<dbReference type="GO" id="GO:1902936">
    <property type="term" value="F:phosphatidylinositol bisphosphate binding"/>
    <property type="evidence" value="ECO:0007669"/>
    <property type="project" value="TreeGrafter"/>
</dbReference>
<dbReference type="Gene3D" id="3.40.525.10">
    <property type="entry name" value="CRAL-TRIO lipid binding domain"/>
    <property type="match status" value="1"/>
</dbReference>
<dbReference type="GO" id="GO:0016020">
    <property type="term" value="C:membrane"/>
    <property type="evidence" value="ECO:0007669"/>
    <property type="project" value="TreeGrafter"/>
</dbReference>
<dbReference type="PRINTS" id="PR00180">
    <property type="entry name" value="CRETINALDHBP"/>
</dbReference>
<protein>
    <recommendedName>
        <fullName evidence="1">CRAL-TRIO domain-containing protein</fullName>
    </recommendedName>
</protein>
<dbReference type="InterPro" id="IPR001251">
    <property type="entry name" value="CRAL-TRIO_dom"/>
</dbReference>
<dbReference type="SMART" id="SM00516">
    <property type="entry name" value="SEC14"/>
    <property type="match status" value="1"/>
</dbReference>
<proteinExistence type="predicted"/>
<dbReference type="SUPFAM" id="SSF46938">
    <property type="entry name" value="CRAL/TRIO N-terminal domain"/>
    <property type="match status" value="1"/>
</dbReference>
<dbReference type="EMBL" id="JARPUR010000003">
    <property type="protein sequence ID" value="KAK4879703.1"/>
    <property type="molecule type" value="Genomic_DNA"/>
</dbReference>
<dbReference type="SUPFAM" id="SSF52087">
    <property type="entry name" value="CRAL/TRIO domain"/>
    <property type="match status" value="1"/>
</dbReference>
<dbReference type="AlphaFoldDB" id="A0AAN7SP15"/>